<evidence type="ECO:0000313" key="3">
    <source>
        <dbReference type="Proteomes" id="UP000076532"/>
    </source>
</evidence>
<gene>
    <name evidence="2" type="ORF">FIBSPDRAFT_939261</name>
</gene>
<proteinExistence type="predicted"/>
<organism evidence="2 3">
    <name type="scientific">Athelia psychrophila</name>
    <dbReference type="NCBI Taxonomy" id="1759441"/>
    <lineage>
        <taxon>Eukaryota</taxon>
        <taxon>Fungi</taxon>
        <taxon>Dikarya</taxon>
        <taxon>Basidiomycota</taxon>
        <taxon>Agaricomycotina</taxon>
        <taxon>Agaricomycetes</taxon>
        <taxon>Agaricomycetidae</taxon>
        <taxon>Atheliales</taxon>
        <taxon>Atheliaceae</taxon>
        <taxon>Athelia</taxon>
    </lineage>
</organism>
<sequence>MCILDSRRQVLARKAVIYLQQERHLPHETGVEKGMAPGGGQRGGRRAGGKGSIRRVKKLVIMENSASERTWAPRARRWNGRSRRRRCSWSCWSSRGMWTAVRYYPQHVVGLHAKKKQGGRRLDLGDETGALCNIAGTRAFLSSTPFPSQEWAESPPVIILSCATFLKYPPADSGAVVLGDMAQDERELGADEARLGRESEGDDALLGLLA</sequence>
<accession>A0A165WT08</accession>
<evidence type="ECO:0000256" key="1">
    <source>
        <dbReference type="SAM" id="MobiDB-lite"/>
    </source>
</evidence>
<dbReference type="EMBL" id="KV417737">
    <property type="protein sequence ID" value="KZP07886.1"/>
    <property type="molecule type" value="Genomic_DNA"/>
</dbReference>
<protein>
    <submittedName>
        <fullName evidence="2">Uncharacterized protein</fullName>
    </submittedName>
</protein>
<keyword evidence="3" id="KW-1185">Reference proteome</keyword>
<dbReference type="Proteomes" id="UP000076532">
    <property type="component" value="Unassembled WGS sequence"/>
</dbReference>
<feature type="region of interest" description="Disordered" evidence="1">
    <location>
        <begin position="29"/>
        <end position="52"/>
    </location>
</feature>
<dbReference type="AlphaFoldDB" id="A0A165WT08"/>
<name>A0A165WT08_9AGAM</name>
<reference evidence="2 3" key="1">
    <citation type="journal article" date="2016" name="Mol. Biol. Evol.">
        <title>Comparative Genomics of Early-Diverging Mushroom-Forming Fungi Provides Insights into the Origins of Lignocellulose Decay Capabilities.</title>
        <authorList>
            <person name="Nagy L.G."/>
            <person name="Riley R."/>
            <person name="Tritt A."/>
            <person name="Adam C."/>
            <person name="Daum C."/>
            <person name="Floudas D."/>
            <person name="Sun H."/>
            <person name="Yadav J.S."/>
            <person name="Pangilinan J."/>
            <person name="Larsson K.H."/>
            <person name="Matsuura K."/>
            <person name="Barry K."/>
            <person name="Labutti K."/>
            <person name="Kuo R."/>
            <person name="Ohm R.A."/>
            <person name="Bhattacharya S.S."/>
            <person name="Shirouzu T."/>
            <person name="Yoshinaga Y."/>
            <person name="Martin F.M."/>
            <person name="Grigoriev I.V."/>
            <person name="Hibbett D.S."/>
        </authorList>
    </citation>
    <scope>NUCLEOTIDE SEQUENCE [LARGE SCALE GENOMIC DNA]</scope>
    <source>
        <strain evidence="2 3">CBS 109695</strain>
    </source>
</reference>
<evidence type="ECO:0000313" key="2">
    <source>
        <dbReference type="EMBL" id="KZP07886.1"/>
    </source>
</evidence>
<feature type="compositionally biased region" description="Basic residues" evidence="1">
    <location>
        <begin position="43"/>
        <end position="52"/>
    </location>
</feature>